<proteinExistence type="predicted"/>
<organism evidence="2 3">
    <name type="scientific">Pinctada imbricata</name>
    <name type="common">Atlantic pearl-oyster</name>
    <name type="synonym">Pinctada martensii</name>
    <dbReference type="NCBI Taxonomy" id="66713"/>
    <lineage>
        <taxon>Eukaryota</taxon>
        <taxon>Metazoa</taxon>
        <taxon>Spiralia</taxon>
        <taxon>Lophotrochozoa</taxon>
        <taxon>Mollusca</taxon>
        <taxon>Bivalvia</taxon>
        <taxon>Autobranchia</taxon>
        <taxon>Pteriomorphia</taxon>
        <taxon>Pterioida</taxon>
        <taxon>Pterioidea</taxon>
        <taxon>Pteriidae</taxon>
        <taxon>Pinctada</taxon>
    </lineage>
</organism>
<dbReference type="Gene3D" id="3.30.70.1820">
    <property type="entry name" value="L1 transposable element, RRM domain"/>
    <property type="match status" value="1"/>
</dbReference>
<evidence type="ECO:0000256" key="1">
    <source>
        <dbReference type="SAM" id="MobiDB-lite"/>
    </source>
</evidence>
<keyword evidence="3" id="KW-1185">Reference proteome</keyword>
<evidence type="ECO:0000313" key="2">
    <source>
        <dbReference type="EMBL" id="KAK3101461.1"/>
    </source>
</evidence>
<dbReference type="EMBL" id="VSWD01000005">
    <property type="protein sequence ID" value="KAK3101461.1"/>
    <property type="molecule type" value="Genomic_DNA"/>
</dbReference>
<dbReference type="AlphaFoldDB" id="A0AA89C0N8"/>
<sequence length="160" mass="18531">MRDNLIFDWIPESNEEKCEEVLTKFIADEMGLTEIVNLERVHRMGRHVAGKHRPIVAKFSSFKQKETVRRAAPRTLKGKPFGVNEQFPKEITERRKILIPHLKAAKRQQKKAFLKVDKLYINDRLFIPDDGASGETLTQTARNGDRNMNFPTNARTSSKR</sequence>
<dbReference type="Proteomes" id="UP001186944">
    <property type="component" value="Unassembled WGS sequence"/>
</dbReference>
<feature type="region of interest" description="Disordered" evidence="1">
    <location>
        <begin position="130"/>
        <end position="160"/>
    </location>
</feature>
<evidence type="ECO:0000313" key="3">
    <source>
        <dbReference type="Proteomes" id="UP001186944"/>
    </source>
</evidence>
<comment type="caution">
    <text evidence="2">The sequence shown here is derived from an EMBL/GenBank/DDBJ whole genome shotgun (WGS) entry which is preliminary data.</text>
</comment>
<feature type="compositionally biased region" description="Polar residues" evidence="1">
    <location>
        <begin position="149"/>
        <end position="160"/>
    </location>
</feature>
<protein>
    <submittedName>
        <fullName evidence="2">Uncharacterized protein</fullName>
    </submittedName>
</protein>
<reference evidence="2" key="1">
    <citation type="submission" date="2019-08" db="EMBL/GenBank/DDBJ databases">
        <title>The improved chromosome-level genome for the pearl oyster Pinctada fucata martensii using PacBio sequencing and Hi-C.</title>
        <authorList>
            <person name="Zheng Z."/>
        </authorList>
    </citation>
    <scope>NUCLEOTIDE SEQUENCE</scope>
    <source>
        <strain evidence="2">ZZ-2019</strain>
        <tissue evidence="2">Adductor muscle</tissue>
    </source>
</reference>
<gene>
    <name evidence="2" type="ORF">FSP39_003772</name>
</gene>
<name>A0AA89C0N8_PINIB</name>
<accession>A0AA89C0N8</accession>